<dbReference type="RefSeq" id="WP_043773666.1">
    <property type="nucleotide sequence ID" value="NZ_JAME01000032.1"/>
</dbReference>
<dbReference type="GO" id="GO:0000160">
    <property type="term" value="P:phosphorelay signal transduction system"/>
    <property type="evidence" value="ECO:0007669"/>
    <property type="project" value="InterPro"/>
</dbReference>
<name>X7F615_9RHOB</name>
<feature type="domain" description="HTH luxR-type" evidence="4">
    <location>
        <begin position="146"/>
        <end position="211"/>
    </location>
</feature>
<gene>
    <name evidence="6" type="ORF">RISW2_13785</name>
</gene>
<dbReference type="EMBL" id="JAME01000032">
    <property type="protein sequence ID" value="ETX27494.1"/>
    <property type="molecule type" value="Genomic_DNA"/>
</dbReference>
<evidence type="ECO:0000313" key="7">
    <source>
        <dbReference type="Proteomes" id="UP000023430"/>
    </source>
</evidence>
<comment type="caution">
    <text evidence="6">The sequence shown here is derived from an EMBL/GenBank/DDBJ whole genome shotgun (WGS) entry which is preliminary data.</text>
</comment>
<dbReference type="PRINTS" id="PR00038">
    <property type="entry name" value="HTHLUXR"/>
</dbReference>
<protein>
    <submittedName>
        <fullName evidence="6">Chemotaxis protein CheY</fullName>
    </submittedName>
</protein>
<dbReference type="CDD" id="cd17535">
    <property type="entry name" value="REC_NarL-like"/>
    <property type="match status" value="1"/>
</dbReference>
<dbReference type="PROSITE" id="PS50043">
    <property type="entry name" value="HTH_LUXR_2"/>
    <property type="match status" value="1"/>
</dbReference>
<dbReference type="SMART" id="SM00448">
    <property type="entry name" value="REC"/>
    <property type="match status" value="1"/>
</dbReference>
<dbReference type="PANTHER" id="PTHR43214">
    <property type="entry name" value="TWO-COMPONENT RESPONSE REGULATOR"/>
    <property type="match status" value="1"/>
</dbReference>
<dbReference type="STRING" id="1449351.RISW2_13785"/>
<evidence type="ECO:0000313" key="6">
    <source>
        <dbReference type="EMBL" id="ETX27494.1"/>
    </source>
</evidence>
<dbReference type="InterPro" id="IPR058245">
    <property type="entry name" value="NreC/VraR/RcsB-like_REC"/>
</dbReference>
<dbReference type="Gene3D" id="3.40.50.2300">
    <property type="match status" value="1"/>
</dbReference>
<evidence type="ECO:0000256" key="3">
    <source>
        <dbReference type="PROSITE-ProRule" id="PRU00169"/>
    </source>
</evidence>
<dbReference type="InterPro" id="IPR000792">
    <property type="entry name" value="Tscrpt_reg_LuxR_C"/>
</dbReference>
<sequence>MPVNRVVVADDHPLFREGVSRTLQESGRFDVVATAETGRRAVALTAAHRPDLVLLDLSMPDGGLWALREIVASGFAGRVAMLTVAEDDRSIFEALEAGAAGYILKGVGSRELVHILSELAEGRSYVAPSLAARVLARLRAPRQVPEASPLDTLTRREEDILRLVSQGQSNKEVARALDLQEKTVKHYMTTILQKLQVRNRTEAALLARDRWTGC</sequence>
<evidence type="ECO:0000259" key="5">
    <source>
        <dbReference type="PROSITE" id="PS50110"/>
    </source>
</evidence>
<dbReference type="Pfam" id="PF00072">
    <property type="entry name" value="Response_reg"/>
    <property type="match status" value="1"/>
</dbReference>
<dbReference type="AlphaFoldDB" id="X7F615"/>
<dbReference type="InterPro" id="IPR001789">
    <property type="entry name" value="Sig_transdc_resp-reg_receiver"/>
</dbReference>
<dbReference type="eggNOG" id="COG2197">
    <property type="taxonomic scope" value="Bacteria"/>
</dbReference>
<feature type="domain" description="Response regulatory" evidence="5">
    <location>
        <begin position="5"/>
        <end position="120"/>
    </location>
</feature>
<dbReference type="GO" id="GO:0006355">
    <property type="term" value="P:regulation of DNA-templated transcription"/>
    <property type="evidence" value="ECO:0007669"/>
    <property type="project" value="InterPro"/>
</dbReference>
<proteinExistence type="predicted"/>
<evidence type="ECO:0000256" key="2">
    <source>
        <dbReference type="ARBA" id="ARBA00023125"/>
    </source>
</evidence>
<dbReference type="CDD" id="cd06170">
    <property type="entry name" value="LuxR_C_like"/>
    <property type="match status" value="1"/>
</dbReference>
<evidence type="ECO:0000256" key="1">
    <source>
        <dbReference type="ARBA" id="ARBA00022553"/>
    </source>
</evidence>
<dbReference type="SMART" id="SM00421">
    <property type="entry name" value="HTH_LUXR"/>
    <property type="match status" value="1"/>
</dbReference>
<dbReference type="SUPFAM" id="SSF52172">
    <property type="entry name" value="CheY-like"/>
    <property type="match status" value="1"/>
</dbReference>
<organism evidence="6 7">
    <name type="scientific">Roseivivax isoporae LMG 25204</name>
    <dbReference type="NCBI Taxonomy" id="1449351"/>
    <lineage>
        <taxon>Bacteria</taxon>
        <taxon>Pseudomonadati</taxon>
        <taxon>Pseudomonadota</taxon>
        <taxon>Alphaproteobacteria</taxon>
        <taxon>Rhodobacterales</taxon>
        <taxon>Roseobacteraceae</taxon>
        <taxon>Roseivivax</taxon>
    </lineage>
</organism>
<dbReference type="InterPro" id="IPR016032">
    <property type="entry name" value="Sig_transdc_resp-reg_C-effctor"/>
</dbReference>
<dbReference type="InterPro" id="IPR039420">
    <property type="entry name" value="WalR-like"/>
</dbReference>
<dbReference type="OrthoDB" id="3679796at2"/>
<keyword evidence="2" id="KW-0238">DNA-binding</keyword>
<reference evidence="6 7" key="1">
    <citation type="submission" date="2014-01" db="EMBL/GenBank/DDBJ databases">
        <title>Roseivivax isoporae LMG 25204 Genome Sequencing.</title>
        <authorList>
            <person name="Lai Q."/>
            <person name="Li G."/>
            <person name="Shao Z."/>
        </authorList>
    </citation>
    <scope>NUCLEOTIDE SEQUENCE [LARGE SCALE GENOMIC DNA]</scope>
    <source>
        <strain evidence="6 7">LMG 25204</strain>
    </source>
</reference>
<keyword evidence="1 3" id="KW-0597">Phosphoprotein</keyword>
<dbReference type="SUPFAM" id="SSF46894">
    <property type="entry name" value="C-terminal effector domain of the bipartite response regulators"/>
    <property type="match status" value="1"/>
</dbReference>
<dbReference type="GO" id="GO:0003677">
    <property type="term" value="F:DNA binding"/>
    <property type="evidence" value="ECO:0007669"/>
    <property type="project" value="UniProtKB-KW"/>
</dbReference>
<dbReference type="InterPro" id="IPR011006">
    <property type="entry name" value="CheY-like_superfamily"/>
</dbReference>
<dbReference type="Pfam" id="PF00196">
    <property type="entry name" value="GerE"/>
    <property type="match status" value="1"/>
</dbReference>
<dbReference type="Proteomes" id="UP000023430">
    <property type="component" value="Unassembled WGS sequence"/>
</dbReference>
<evidence type="ECO:0000259" key="4">
    <source>
        <dbReference type="PROSITE" id="PS50043"/>
    </source>
</evidence>
<keyword evidence="7" id="KW-1185">Reference proteome</keyword>
<accession>X7F615</accession>
<feature type="modified residue" description="4-aspartylphosphate" evidence="3">
    <location>
        <position position="56"/>
    </location>
</feature>
<dbReference type="PROSITE" id="PS50110">
    <property type="entry name" value="RESPONSE_REGULATORY"/>
    <property type="match status" value="1"/>
</dbReference>
<dbReference type="PATRIC" id="fig|1449351.3.peg.3629"/>